<reference evidence="2 3" key="1">
    <citation type="submission" date="2014-12" db="EMBL/GenBank/DDBJ databases">
        <title>Genome assembly of Enhygromyxa salina DSM 15201.</title>
        <authorList>
            <person name="Sharma G."/>
            <person name="Subramanian S."/>
        </authorList>
    </citation>
    <scope>NUCLEOTIDE SEQUENCE [LARGE SCALE GENOMIC DNA]</scope>
    <source>
        <strain evidence="2 3">DSM 15201</strain>
    </source>
</reference>
<evidence type="ECO:0000313" key="2">
    <source>
        <dbReference type="EMBL" id="KIG13440.1"/>
    </source>
</evidence>
<dbReference type="AlphaFoldDB" id="A0A0C2CV29"/>
<sequence length="41" mass="4505">MIVGYWRADPPSHARAPTSRCSRSPPWDQQLGGRSHGGVVM</sequence>
<dbReference type="EMBL" id="JMCC02000097">
    <property type="protein sequence ID" value="KIG13440.1"/>
    <property type="molecule type" value="Genomic_DNA"/>
</dbReference>
<accession>A0A0C2CV29</accession>
<comment type="caution">
    <text evidence="2">The sequence shown here is derived from an EMBL/GenBank/DDBJ whole genome shotgun (WGS) entry which is preliminary data.</text>
</comment>
<protein>
    <submittedName>
        <fullName evidence="2">Uncharacterized protein</fullName>
    </submittedName>
</protein>
<feature type="region of interest" description="Disordered" evidence="1">
    <location>
        <begin position="1"/>
        <end position="41"/>
    </location>
</feature>
<proteinExistence type="predicted"/>
<gene>
    <name evidence="2" type="ORF">DB30_08067</name>
</gene>
<evidence type="ECO:0000256" key="1">
    <source>
        <dbReference type="SAM" id="MobiDB-lite"/>
    </source>
</evidence>
<organism evidence="2 3">
    <name type="scientific">Enhygromyxa salina</name>
    <dbReference type="NCBI Taxonomy" id="215803"/>
    <lineage>
        <taxon>Bacteria</taxon>
        <taxon>Pseudomonadati</taxon>
        <taxon>Myxococcota</taxon>
        <taxon>Polyangia</taxon>
        <taxon>Nannocystales</taxon>
        <taxon>Nannocystaceae</taxon>
        <taxon>Enhygromyxa</taxon>
    </lineage>
</organism>
<name>A0A0C2CV29_9BACT</name>
<evidence type="ECO:0000313" key="3">
    <source>
        <dbReference type="Proteomes" id="UP000031599"/>
    </source>
</evidence>
<dbReference type="Proteomes" id="UP000031599">
    <property type="component" value="Unassembled WGS sequence"/>
</dbReference>